<organism evidence="1 2">
    <name type="scientific">Cryomyces minteri</name>
    <dbReference type="NCBI Taxonomy" id="331657"/>
    <lineage>
        <taxon>Eukaryota</taxon>
        <taxon>Fungi</taxon>
        <taxon>Dikarya</taxon>
        <taxon>Ascomycota</taxon>
        <taxon>Pezizomycotina</taxon>
        <taxon>Dothideomycetes</taxon>
        <taxon>Dothideomycetes incertae sedis</taxon>
        <taxon>Cryomyces</taxon>
    </lineage>
</organism>
<protein>
    <submittedName>
        <fullName evidence="1">Uncharacterized protein</fullName>
    </submittedName>
</protein>
<comment type="caution">
    <text evidence="1">The sequence shown here is derived from an EMBL/GenBank/DDBJ whole genome shotgun (WGS) entry which is preliminary data.</text>
</comment>
<keyword evidence="2" id="KW-1185">Reference proteome</keyword>
<evidence type="ECO:0000313" key="1">
    <source>
        <dbReference type="EMBL" id="TKA25364.1"/>
    </source>
</evidence>
<dbReference type="EMBL" id="NAJN01004190">
    <property type="protein sequence ID" value="TKA25364.1"/>
    <property type="molecule type" value="Genomic_DNA"/>
</dbReference>
<evidence type="ECO:0000313" key="2">
    <source>
        <dbReference type="Proteomes" id="UP000308768"/>
    </source>
</evidence>
<proteinExistence type="predicted"/>
<name>A0A4U0TT67_9PEZI</name>
<sequence length="71" mass="7416">MNAKLFPPPVGITTTTGLSPRMIAVTPSFWTPLNFAASPCNRLNCSSTSVVLNFFHRSTLASSASTSNGAA</sequence>
<dbReference type="AlphaFoldDB" id="A0A4U0TT67"/>
<accession>A0A4U0TT67</accession>
<dbReference type="OrthoDB" id="4508185at2759"/>
<gene>
    <name evidence="1" type="ORF">B0A49_13553</name>
</gene>
<feature type="non-terminal residue" evidence="1">
    <location>
        <position position="71"/>
    </location>
</feature>
<reference evidence="1 2" key="1">
    <citation type="submission" date="2017-03" db="EMBL/GenBank/DDBJ databases">
        <title>Genomes of endolithic fungi from Antarctica.</title>
        <authorList>
            <person name="Coleine C."/>
            <person name="Masonjones S."/>
            <person name="Stajich J.E."/>
        </authorList>
    </citation>
    <scope>NUCLEOTIDE SEQUENCE [LARGE SCALE GENOMIC DNA]</scope>
    <source>
        <strain evidence="1 2">CCFEE 5187</strain>
    </source>
</reference>
<dbReference type="Proteomes" id="UP000308768">
    <property type="component" value="Unassembled WGS sequence"/>
</dbReference>